<dbReference type="EMBL" id="WJJP01000269">
    <property type="protein sequence ID" value="MBD3324636.1"/>
    <property type="molecule type" value="Genomic_DNA"/>
</dbReference>
<feature type="region of interest" description="Disordered" evidence="2">
    <location>
        <begin position="698"/>
        <end position="721"/>
    </location>
</feature>
<feature type="domain" description="HTH HARE-type" evidence="3">
    <location>
        <begin position="409"/>
        <end position="477"/>
    </location>
</feature>
<dbReference type="PANTHER" id="PTHR30595">
    <property type="entry name" value="GLPR-RELATED TRANSCRIPTIONAL REPRESSOR"/>
    <property type="match status" value="1"/>
</dbReference>
<dbReference type="InterPro" id="IPR038461">
    <property type="entry name" value="Schlafen_AlbA_2_dom_sf"/>
</dbReference>
<proteinExistence type="predicted"/>
<sequence>MNNIYEIEIQYIKELIPNRLYNRLVELGVCTVAQICDIDPDEFLTYQRVGENTATLLKNLRKIITKNPEKLLTTYRKNCFGPVSSYIIDTKTQDIELRFIKEIIPNRLYNRFVELGITRISQIYDINSEDFCKCRGVGPDTVNSLEYLRRRIAENPEQIVTIYHSNCPVMLPHTIRNVEDLSFFEGFKAIITDYFKLKGSTFERDVIFKRYGINEKKSYRLDEIGLYYDRTRERIRQIQDDTQKKLKRLIETGKDKRLNVQLSPICQSKIKGFLATSQKFKIISQKTFLSTISEKYHVKIEACDIAYLNLLLETYKFHAIKFNRSTYYVFEQVYRSKTVTNIFQEITLLLKENVLPLSEFDIVVSLKKRFKKQKIQNELIILALNALEIVEKISMDGQPLYKLQFHQFSSSIDQAFIVLHETHDSLHYNEICKEINSRLKALGSSKRISPEFITPRLASDSRFTPEGRSGKWLLADWGENTGTIKELIVEAIRTYNRPCTMKEIILMVKQQRPDVREKSIYAIIRMNEKIFLKLKNRMYVLREWESLYKDSLVKEASPKLDLSNFDHYLVDIFKSHNTEELSTTEIYNHLVDFGINLAGSTIYTKLKNTRIVNKRKSGKMAYYSLKEGYETLMTTRDSNPKTSKTNLIVNSAKEYLQKYDGVLLLRKLVKLVSTECNVPKATVYKIVAESEDLQKFENSEGKKTVKLQEAPSKPLQPLERNDHNPEIDRIIAEGEGIHIEFKSSLRWDYRQQAANKDLEFEIVKATSAFLNTNGGRLFIGIDDDGNILGLSSDYKTIGKKNKDGFQLQLINVLTKYLTKDYFKFVKISVIDYQGEEICMLQVSKSDVPAFVKKDGKDKFFIRVAASSQSLSVQETVNYIRNHWEN</sequence>
<evidence type="ECO:0000259" key="3">
    <source>
        <dbReference type="PROSITE" id="PS51913"/>
    </source>
</evidence>
<dbReference type="InterPro" id="IPR036388">
    <property type="entry name" value="WH-like_DNA-bd_sf"/>
</dbReference>
<keyword evidence="1" id="KW-0804">Transcription</keyword>
<dbReference type="AlphaFoldDB" id="A0A9D5JVE2"/>
<evidence type="ECO:0000313" key="5">
    <source>
        <dbReference type="Proteomes" id="UP000649604"/>
    </source>
</evidence>
<dbReference type="PROSITE" id="PS51913">
    <property type="entry name" value="HTH_HARE"/>
    <property type="match status" value="1"/>
</dbReference>
<evidence type="ECO:0000256" key="1">
    <source>
        <dbReference type="ARBA" id="ARBA00023163"/>
    </source>
</evidence>
<dbReference type="InterPro" id="IPR007421">
    <property type="entry name" value="Schlafen_AlbA_2_dom"/>
</dbReference>
<dbReference type="PANTHER" id="PTHR30595:SF6">
    <property type="entry name" value="SCHLAFEN ALBA-2 DOMAIN-CONTAINING PROTEIN"/>
    <property type="match status" value="1"/>
</dbReference>
<dbReference type="InterPro" id="IPR013324">
    <property type="entry name" value="RNA_pol_sigma_r3/r4-like"/>
</dbReference>
<dbReference type="SUPFAM" id="SSF88659">
    <property type="entry name" value="Sigma3 and sigma4 domains of RNA polymerase sigma factors"/>
    <property type="match status" value="1"/>
</dbReference>
<organism evidence="4 5">
    <name type="scientific">candidate division KSB3 bacterium</name>
    <dbReference type="NCBI Taxonomy" id="2044937"/>
    <lineage>
        <taxon>Bacteria</taxon>
        <taxon>candidate division KSB3</taxon>
    </lineage>
</organism>
<dbReference type="GO" id="GO:0006355">
    <property type="term" value="P:regulation of DNA-templated transcription"/>
    <property type="evidence" value="ECO:0007669"/>
    <property type="project" value="InterPro"/>
</dbReference>
<dbReference type="Pfam" id="PF04326">
    <property type="entry name" value="SLFN_AlbA_2"/>
    <property type="match status" value="1"/>
</dbReference>
<evidence type="ECO:0000313" key="4">
    <source>
        <dbReference type="EMBL" id="MBD3324636.1"/>
    </source>
</evidence>
<dbReference type="Proteomes" id="UP000649604">
    <property type="component" value="Unassembled WGS sequence"/>
</dbReference>
<evidence type="ECO:0000256" key="2">
    <source>
        <dbReference type="SAM" id="MobiDB-lite"/>
    </source>
</evidence>
<dbReference type="InterPro" id="IPR007759">
    <property type="entry name" value="Asxl_HARE-HTH"/>
</dbReference>
<accession>A0A9D5JVE2</accession>
<reference evidence="4" key="1">
    <citation type="submission" date="2019-11" db="EMBL/GenBank/DDBJ databases">
        <title>Microbial mats filling the niche in hypersaline microbial mats.</title>
        <authorList>
            <person name="Wong H.L."/>
            <person name="Macleod F.I."/>
            <person name="White R.A. III"/>
            <person name="Burns B.P."/>
        </authorList>
    </citation>
    <scope>NUCLEOTIDE SEQUENCE</scope>
    <source>
        <strain evidence="4">Rbin_158</strain>
    </source>
</reference>
<comment type="caution">
    <text evidence="4">The sequence shown here is derived from an EMBL/GenBank/DDBJ whole genome shotgun (WGS) entry which is preliminary data.</text>
</comment>
<dbReference type="Gene3D" id="1.10.10.10">
    <property type="entry name" value="Winged helix-like DNA-binding domain superfamily/Winged helix DNA-binding domain"/>
    <property type="match status" value="1"/>
</dbReference>
<name>A0A9D5JVE2_9BACT</name>
<dbReference type="Gene3D" id="3.30.950.30">
    <property type="entry name" value="Schlafen, AAA domain"/>
    <property type="match status" value="1"/>
</dbReference>
<gene>
    <name evidence="4" type="ORF">GF339_08635</name>
</gene>
<protein>
    <recommendedName>
        <fullName evidence="3">HTH HARE-type domain-containing protein</fullName>
    </recommendedName>
</protein>